<sequence length="275" mass="31002">MRLLTVVVAIVFLSSVAKAVSQNTCSKVIASAHPDYPPYHWQEGDKIVGASVDLNEMIFEELGVQFTAVFAGPWKRVLKSAEYNEIDFVMSLKRTSERETYLEFTTTPAFENPFAIFTLENRTFPFETWSDLSAKRGSKNAGDRYGEPLDSFVLQILALSDDFTLSDNVNRLVLGRVDYIIHGRYVGLAQFGALSRSMAGKLEIVPLDKNIMEGYVHSAFTLGSNCRHLLPQVSRKYLEYLADGTADALLRQNIERWIDANQDSSAVKDIYHRQN</sequence>
<evidence type="ECO:0000259" key="3">
    <source>
        <dbReference type="Pfam" id="PF00497"/>
    </source>
</evidence>
<dbReference type="PANTHER" id="PTHR35936:SF6">
    <property type="entry name" value="AMINO ACID ABC TRANSPORTER SUBSTRATE-BINDING PAAT FAMILY PROTEIN"/>
    <property type="match status" value="1"/>
</dbReference>
<dbReference type="Pfam" id="PF00497">
    <property type="entry name" value="SBP_bac_3"/>
    <property type="match status" value="1"/>
</dbReference>
<proteinExistence type="predicted"/>
<dbReference type="SUPFAM" id="SSF53850">
    <property type="entry name" value="Periplasmic binding protein-like II"/>
    <property type="match status" value="1"/>
</dbReference>
<evidence type="ECO:0000256" key="1">
    <source>
        <dbReference type="ARBA" id="ARBA00022729"/>
    </source>
</evidence>
<dbReference type="EMBL" id="FXTT01000003">
    <property type="protein sequence ID" value="SMP25189.1"/>
    <property type="molecule type" value="Genomic_DNA"/>
</dbReference>
<dbReference type="Gene3D" id="3.40.190.10">
    <property type="entry name" value="Periplasmic binding protein-like II"/>
    <property type="match status" value="2"/>
</dbReference>
<feature type="signal peptide" evidence="2">
    <location>
        <begin position="1"/>
        <end position="19"/>
    </location>
</feature>
<protein>
    <submittedName>
        <fullName evidence="4">Amino acid ABC transporter substrate-binding protein, PAAT family</fullName>
    </submittedName>
</protein>
<comment type="caution">
    <text evidence="4">The sequence shown here is derived from an EMBL/GenBank/DDBJ whole genome shotgun (WGS) entry which is preliminary data.</text>
</comment>
<feature type="chain" id="PRO_5046839043" evidence="2">
    <location>
        <begin position="20"/>
        <end position="275"/>
    </location>
</feature>
<reference evidence="4 5" key="1">
    <citation type="submission" date="2017-05" db="EMBL/GenBank/DDBJ databases">
        <authorList>
            <person name="Varghese N."/>
            <person name="Submissions S."/>
        </authorList>
    </citation>
    <scope>NUCLEOTIDE SEQUENCE [LARGE SCALE GENOMIC DNA]</scope>
    <source>
        <strain evidence="4 5">DSM 15949</strain>
    </source>
</reference>
<accession>A0ABY1P412</accession>
<dbReference type="Proteomes" id="UP001157914">
    <property type="component" value="Unassembled WGS sequence"/>
</dbReference>
<dbReference type="RefSeq" id="WP_155194019.1">
    <property type="nucleotide sequence ID" value="NZ_BAAAEA010000002.1"/>
</dbReference>
<evidence type="ECO:0000256" key="2">
    <source>
        <dbReference type="SAM" id="SignalP"/>
    </source>
</evidence>
<evidence type="ECO:0000313" key="5">
    <source>
        <dbReference type="Proteomes" id="UP001157914"/>
    </source>
</evidence>
<dbReference type="InterPro" id="IPR001638">
    <property type="entry name" value="Solute-binding_3/MltF_N"/>
</dbReference>
<gene>
    <name evidence="4" type="ORF">SAMN06265374_2524</name>
</gene>
<dbReference type="PANTHER" id="PTHR35936">
    <property type="entry name" value="MEMBRANE-BOUND LYTIC MUREIN TRANSGLYCOSYLASE F"/>
    <property type="match status" value="1"/>
</dbReference>
<name>A0ABY1P412_9HYPH</name>
<keyword evidence="1 2" id="KW-0732">Signal</keyword>
<keyword evidence="5" id="KW-1185">Reference proteome</keyword>
<evidence type="ECO:0000313" key="4">
    <source>
        <dbReference type="EMBL" id="SMP25189.1"/>
    </source>
</evidence>
<organism evidence="4 5">
    <name type="scientific">Roseibium denhamense</name>
    <dbReference type="NCBI Taxonomy" id="76305"/>
    <lineage>
        <taxon>Bacteria</taxon>
        <taxon>Pseudomonadati</taxon>
        <taxon>Pseudomonadota</taxon>
        <taxon>Alphaproteobacteria</taxon>
        <taxon>Hyphomicrobiales</taxon>
        <taxon>Stappiaceae</taxon>
        <taxon>Roseibium</taxon>
    </lineage>
</organism>
<feature type="domain" description="Solute-binding protein family 3/N-terminal" evidence="3">
    <location>
        <begin position="32"/>
        <end position="251"/>
    </location>
</feature>